<accession>A0A6J1D2U1</accession>
<protein>
    <submittedName>
        <fullName evidence="2">Uncharacterized protein LOC111016490</fullName>
    </submittedName>
</protein>
<name>A0A6J1D2U1_MOMCH</name>
<dbReference type="GeneID" id="111016490"/>
<dbReference type="InterPro" id="IPR012876">
    <property type="entry name" value="DUF1677_pln"/>
</dbReference>
<gene>
    <name evidence="2" type="primary">LOC111016490</name>
</gene>
<keyword evidence="1" id="KW-1185">Reference proteome</keyword>
<dbReference type="PANTHER" id="PTHR33108">
    <property type="entry name" value="OS01G0745000 PROTEIN"/>
    <property type="match status" value="1"/>
</dbReference>
<dbReference type="AlphaFoldDB" id="A0A6J1D2U1"/>
<organism evidence="1 2">
    <name type="scientific">Momordica charantia</name>
    <name type="common">Bitter gourd</name>
    <name type="synonym">Balsam pear</name>
    <dbReference type="NCBI Taxonomy" id="3673"/>
    <lineage>
        <taxon>Eukaryota</taxon>
        <taxon>Viridiplantae</taxon>
        <taxon>Streptophyta</taxon>
        <taxon>Embryophyta</taxon>
        <taxon>Tracheophyta</taxon>
        <taxon>Spermatophyta</taxon>
        <taxon>Magnoliopsida</taxon>
        <taxon>eudicotyledons</taxon>
        <taxon>Gunneridae</taxon>
        <taxon>Pentapetalae</taxon>
        <taxon>rosids</taxon>
        <taxon>fabids</taxon>
        <taxon>Cucurbitales</taxon>
        <taxon>Cucurbitaceae</taxon>
        <taxon>Momordiceae</taxon>
        <taxon>Momordica</taxon>
    </lineage>
</organism>
<evidence type="ECO:0000313" key="1">
    <source>
        <dbReference type="Proteomes" id="UP000504603"/>
    </source>
</evidence>
<dbReference type="PANTHER" id="PTHR33108:SF3">
    <property type="entry name" value="DUF1677 FAMILY PROTEIN"/>
    <property type="match status" value="1"/>
</dbReference>
<sequence length="158" mass="17112">MLSAMALPNSESQATTTTTAKSAATAEVECVKCYSCGFTEDCTPAYISRVRDRFHGRWICGLCIEAVKDEVVRSGTLISTEEALARHASFCKEFRSSSPLAETEHPISAMGRLLRRSLDSPRVLRSNSSSVIELEGIVDIGDSARLQRSGSCFPSLSS</sequence>
<dbReference type="KEGG" id="mcha:111016490"/>
<dbReference type="Proteomes" id="UP000504603">
    <property type="component" value="Unplaced"/>
</dbReference>
<dbReference type="RefSeq" id="XP_022147607.1">
    <property type="nucleotide sequence ID" value="XM_022291915.1"/>
</dbReference>
<dbReference type="Pfam" id="PF07911">
    <property type="entry name" value="DUF1677"/>
    <property type="match status" value="1"/>
</dbReference>
<evidence type="ECO:0000313" key="2">
    <source>
        <dbReference type="RefSeq" id="XP_022147607.1"/>
    </source>
</evidence>
<reference evidence="2" key="1">
    <citation type="submission" date="2025-08" db="UniProtKB">
        <authorList>
            <consortium name="RefSeq"/>
        </authorList>
    </citation>
    <scope>IDENTIFICATION</scope>
    <source>
        <strain evidence="2">OHB3-1</strain>
    </source>
</reference>
<dbReference type="OrthoDB" id="1911663at2759"/>
<proteinExistence type="predicted"/>